<evidence type="ECO:0000256" key="1">
    <source>
        <dbReference type="SAM" id="Phobius"/>
    </source>
</evidence>
<dbReference type="EMBL" id="BTSX01000004">
    <property type="protein sequence ID" value="GMS93747.1"/>
    <property type="molecule type" value="Genomic_DNA"/>
</dbReference>
<dbReference type="SUPFAM" id="SSF81321">
    <property type="entry name" value="Family A G protein-coupled receptor-like"/>
    <property type="match status" value="1"/>
</dbReference>
<name>A0AAV5THG6_9BILA</name>
<evidence type="ECO:0000313" key="2">
    <source>
        <dbReference type="EMBL" id="GMS93747.1"/>
    </source>
</evidence>
<dbReference type="Gene3D" id="1.20.1070.10">
    <property type="entry name" value="Rhodopsin 7-helix transmembrane proteins"/>
    <property type="match status" value="1"/>
</dbReference>
<gene>
    <name evidence="2" type="ORF">PENTCL1PPCAC_15922</name>
</gene>
<sequence length="89" mass="10170">TKLDLPPERLPSDSIHQIFLLFVITVGVPTNLLTLRKLLVMHKLTRNGGFNATFILLKIHLTVSDLMLLIFYAAPQLLWNITYVWILGD</sequence>
<comment type="caution">
    <text evidence="2">The sequence shown here is derived from an EMBL/GenBank/DDBJ whole genome shotgun (WGS) entry which is preliminary data.</text>
</comment>
<keyword evidence="1" id="KW-0812">Transmembrane</keyword>
<dbReference type="Proteomes" id="UP001432027">
    <property type="component" value="Unassembled WGS sequence"/>
</dbReference>
<protein>
    <recommendedName>
        <fullName evidence="4">G protein-coupled receptor</fullName>
    </recommendedName>
</protein>
<dbReference type="AlphaFoldDB" id="A0AAV5THG6"/>
<feature type="non-terminal residue" evidence="2">
    <location>
        <position position="1"/>
    </location>
</feature>
<keyword evidence="3" id="KW-1185">Reference proteome</keyword>
<accession>A0AAV5THG6</accession>
<feature type="non-terminal residue" evidence="2">
    <location>
        <position position="89"/>
    </location>
</feature>
<reference evidence="2" key="1">
    <citation type="submission" date="2023-10" db="EMBL/GenBank/DDBJ databases">
        <title>Genome assembly of Pristionchus species.</title>
        <authorList>
            <person name="Yoshida K."/>
            <person name="Sommer R.J."/>
        </authorList>
    </citation>
    <scope>NUCLEOTIDE SEQUENCE</scope>
    <source>
        <strain evidence="2">RS0144</strain>
    </source>
</reference>
<evidence type="ECO:0008006" key="4">
    <source>
        <dbReference type="Google" id="ProtNLM"/>
    </source>
</evidence>
<feature type="transmembrane region" description="Helical" evidence="1">
    <location>
        <begin position="55"/>
        <end position="74"/>
    </location>
</feature>
<feature type="transmembrane region" description="Helical" evidence="1">
    <location>
        <begin position="15"/>
        <end position="34"/>
    </location>
</feature>
<evidence type="ECO:0000313" key="3">
    <source>
        <dbReference type="Proteomes" id="UP001432027"/>
    </source>
</evidence>
<keyword evidence="1" id="KW-0472">Membrane</keyword>
<proteinExistence type="predicted"/>
<organism evidence="2 3">
    <name type="scientific">Pristionchus entomophagus</name>
    <dbReference type="NCBI Taxonomy" id="358040"/>
    <lineage>
        <taxon>Eukaryota</taxon>
        <taxon>Metazoa</taxon>
        <taxon>Ecdysozoa</taxon>
        <taxon>Nematoda</taxon>
        <taxon>Chromadorea</taxon>
        <taxon>Rhabditida</taxon>
        <taxon>Rhabditina</taxon>
        <taxon>Diplogasteromorpha</taxon>
        <taxon>Diplogasteroidea</taxon>
        <taxon>Neodiplogasteridae</taxon>
        <taxon>Pristionchus</taxon>
    </lineage>
</organism>
<keyword evidence="1" id="KW-1133">Transmembrane helix</keyword>